<dbReference type="Proteomes" id="UP001162087">
    <property type="component" value="Chromosome 10"/>
</dbReference>
<keyword evidence="2" id="KW-1185">Reference proteome</keyword>
<organism evidence="1 2">
    <name type="scientific">Saccharomyces kudriavzevii (strain ATCC MYA-4449 / AS 2.2408 / CBS 8840 / NBRC 1802 / NCYC 2889)</name>
    <name type="common">Yeast</name>
    <dbReference type="NCBI Taxonomy" id="226230"/>
    <lineage>
        <taxon>Eukaryota</taxon>
        <taxon>Fungi</taxon>
        <taxon>Dikarya</taxon>
        <taxon>Ascomycota</taxon>
        <taxon>Saccharomycotina</taxon>
        <taxon>Saccharomycetes</taxon>
        <taxon>Saccharomycetales</taxon>
        <taxon>Saccharomycetaceae</taxon>
        <taxon>Saccharomyces</taxon>
    </lineage>
</organism>
<dbReference type="InterPro" id="IPR005024">
    <property type="entry name" value="Snf7_fam"/>
</dbReference>
<reference evidence="1" key="1">
    <citation type="submission" date="2022-10" db="EMBL/GenBank/DDBJ databases">
        <authorList>
            <person name="Byrne P K."/>
        </authorList>
    </citation>
    <scope>NUCLEOTIDE SEQUENCE</scope>
    <source>
        <strain evidence="1">IFO1802</strain>
    </source>
</reference>
<evidence type="ECO:0000313" key="2">
    <source>
        <dbReference type="Proteomes" id="UP001162087"/>
    </source>
</evidence>
<sequence length="452" mass="52968">MRVELPQSRLPSLYRDFRPLKDLNPDGYEANISTWRDYLLERYINSSNKITLSIGTKFLQGLTYEVYGVPKSIDIVIDAFVSEGNLVPIELFYRDRMCTDNAKPGFWKWIKSWKGSTNLYRSRKDETNFYLKEDEFVIKKKLEKEYQRFYELLKRDIFTKASSITDLVFTKNEFITGETLGPFFATYNEEATNIFLYFLENYKHVIASKDNVIKIVAPEVEDVISRFSKDITEDDLRIASVKAGILNINKQITRLRKEINEYNVKLKDPEFNELPKKVRIEYKQASLLSEKHLSRLLKFQNNLAEVRSQIDTSITNAVLVQTLAQSNEVIKSINKYIGSTEKVEDLLDEIKEGHDRTEELNDLLTSYGKSQNDVAEEEIERELERLELDEKNTHRETNSNPNLNEPQEDNGEDLLKKLDSLRIDINQEPTQNNRNQDSEKNKRQMVMKEQSY</sequence>
<dbReference type="EMBL" id="OX365905">
    <property type="protein sequence ID" value="CAI4043724.1"/>
    <property type="molecule type" value="Genomic_DNA"/>
</dbReference>
<dbReference type="OrthoDB" id="10250120at2759"/>
<protein>
    <submittedName>
        <fullName evidence="1">Uncharacterized protein</fullName>
    </submittedName>
</protein>
<dbReference type="Gene3D" id="6.10.140.1230">
    <property type="match status" value="1"/>
</dbReference>
<dbReference type="GO" id="GO:0007034">
    <property type="term" value="P:vacuolar transport"/>
    <property type="evidence" value="ECO:0007669"/>
    <property type="project" value="InterPro"/>
</dbReference>
<evidence type="ECO:0000313" key="1">
    <source>
        <dbReference type="EMBL" id="CAI4043724.1"/>
    </source>
</evidence>
<dbReference type="Pfam" id="PF03357">
    <property type="entry name" value="Snf7"/>
    <property type="match status" value="1"/>
</dbReference>
<accession>A0AA35J1V7</accession>
<name>A0AA35J1V7_SACK1</name>
<proteinExistence type="predicted"/>
<gene>
    <name evidence="1" type="primary">SKDI10G1660</name>
    <name evidence="1" type="ORF">SKDI_10G1660</name>
</gene>